<dbReference type="InterPro" id="IPR029068">
    <property type="entry name" value="Glyas_Bleomycin-R_OHBP_Dase"/>
</dbReference>
<evidence type="ECO:0000313" key="3">
    <source>
        <dbReference type="Proteomes" id="UP000598971"/>
    </source>
</evidence>
<gene>
    <name evidence="2" type="ORF">GD597_13905</name>
</gene>
<name>A0A8J8FFQ6_9BACT</name>
<dbReference type="SUPFAM" id="SSF54593">
    <property type="entry name" value="Glyoxalase/Bleomycin resistance protein/Dihydroxybiphenyl dioxygenase"/>
    <property type="match status" value="1"/>
</dbReference>
<organism evidence="2 3">
    <name type="scientific">Limnovirga soli</name>
    <dbReference type="NCBI Taxonomy" id="2656915"/>
    <lineage>
        <taxon>Bacteria</taxon>
        <taxon>Pseudomonadati</taxon>
        <taxon>Bacteroidota</taxon>
        <taxon>Chitinophagia</taxon>
        <taxon>Chitinophagales</taxon>
        <taxon>Chitinophagaceae</taxon>
        <taxon>Limnovirga</taxon>
    </lineage>
</organism>
<proteinExistence type="predicted"/>
<dbReference type="AlphaFoldDB" id="A0A8J8FFQ6"/>
<keyword evidence="3" id="KW-1185">Reference proteome</keyword>
<dbReference type="InterPro" id="IPR000335">
    <property type="entry name" value="Bleomycin-R"/>
</dbReference>
<protein>
    <submittedName>
        <fullName evidence="2">VOC family protein</fullName>
    </submittedName>
</protein>
<comment type="caution">
    <text evidence="2">The sequence shown here is derived from an EMBL/GenBank/DDBJ whole genome shotgun (WGS) entry which is preliminary data.</text>
</comment>
<dbReference type="Proteomes" id="UP000598971">
    <property type="component" value="Unassembled WGS sequence"/>
</dbReference>
<keyword evidence="1" id="KW-0046">Antibiotic resistance</keyword>
<sequence length="124" mass="14436">MTVEKTIPVLRIFSYEKAVEFYIGWLGFTIDWEHIFEENTPVYMQVSKGNITLHLTEQVGDCTPGAKVFFWCNGLEAFFNELQTRPYKYYRPSYEQVFYGAMCVSVTDPFGNRLSFNEALNNSV</sequence>
<dbReference type="Gene3D" id="3.10.180.10">
    <property type="entry name" value="2,3-Dihydroxybiphenyl 1,2-Dioxygenase, domain 1"/>
    <property type="match status" value="1"/>
</dbReference>
<dbReference type="RefSeq" id="WP_171608502.1">
    <property type="nucleotide sequence ID" value="NZ_WHPF01000009.1"/>
</dbReference>
<evidence type="ECO:0000256" key="1">
    <source>
        <dbReference type="ARBA" id="ARBA00023251"/>
    </source>
</evidence>
<dbReference type="GO" id="GO:0046677">
    <property type="term" value="P:response to antibiotic"/>
    <property type="evidence" value="ECO:0007669"/>
    <property type="project" value="UniProtKB-KW"/>
</dbReference>
<dbReference type="EMBL" id="WHPF01000009">
    <property type="protein sequence ID" value="NNV56562.1"/>
    <property type="molecule type" value="Genomic_DNA"/>
</dbReference>
<accession>A0A8J8FFQ6</accession>
<reference evidence="2" key="1">
    <citation type="submission" date="2019-10" db="EMBL/GenBank/DDBJ databases">
        <title>Draft genome sequence of Panacibacter sp. KCS-6.</title>
        <authorList>
            <person name="Yim K.J."/>
        </authorList>
    </citation>
    <scope>NUCLEOTIDE SEQUENCE</scope>
    <source>
        <strain evidence="2">KCS-6</strain>
    </source>
</reference>
<dbReference type="Pfam" id="PF19581">
    <property type="entry name" value="Glyoxalase_7"/>
    <property type="match status" value="1"/>
</dbReference>
<evidence type="ECO:0000313" key="2">
    <source>
        <dbReference type="EMBL" id="NNV56562.1"/>
    </source>
</evidence>